<sequence>MPCGGLARFPHEACSGAHLLLTVADELISNYGNTWITNVTDSREIPKTVDHTKVELYIVLRMKRTANYQDCVDHIFDKREDDRFQQQNKIIIKAMLLRSY</sequence>
<name>A0A4C1UFY0_EUMVA</name>
<comment type="caution">
    <text evidence="1">The sequence shown here is derived from an EMBL/GenBank/DDBJ whole genome shotgun (WGS) entry which is preliminary data.</text>
</comment>
<dbReference type="Proteomes" id="UP000299102">
    <property type="component" value="Unassembled WGS sequence"/>
</dbReference>
<dbReference type="AlphaFoldDB" id="A0A4C1UFY0"/>
<evidence type="ECO:0000313" key="2">
    <source>
        <dbReference type="Proteomes" id="UP000299102"/>
    </source>
</evidence>
<organism evidence="1 2">
    <name type="scientific">Eumeta variegata</name>
    <name type="common">Bagworm moth</name>
    <name type="synonym">Eumeta japonica</name>
    <dbReference type="NCBI Taxonomy" id="151549"/>
    <lineage>
        <taxon>Eukaryota</taxon>
        <taxon>Metazoa</taxon>
        <taxon>Ecdysozoa</taxon>
        <taxon>Arthropoda</taxon>
        <taxon>Hexapoda</taxon>
        <taxon>Insecta</taxon>
        <taxon>Pterygota</taxon>
        <taxon>Neoptera</taxon>
        <taxon>Endopterygota</taxon>
        <taxon>Lepidoptera</taxon>
        <taxon>Glossata</taxon>
        <taxon>Ditrysia</taxon>
        <taxon>Tineoidea</taxon>
        <taxon>Psychidae</taxon>
        <taxon>Oiketicinae</taxon>
        <taxon>Eumeta</taxon>
    </lineage>
</organism>
<accession>A0A4C1UFY0</accession>
<protein>
    <submittedName>
        <fullName evidence="1">Uncharacterized protein</fullName>
    </submittedName>
</protein>
<evidence type="ECO:0000313" key="1">
    <source>
        <dbReference type="EMBL" id="GBP24866.1"/>
    </source>
</evidence>
<proteinExistence type="predicted"/>
<gene>
    <name evidence="1" type="ORF">EVAR_14199_1</name>
</gene>
<keyword evidence="2" id="KW-1185">Reference proteome</keyword>
<reference evidence="1 2" key="1">
    <citation type="journal article" date="2019" name="Commun. Biol.">
        <title>The bagworm genome reveals a unique fibroin gene that provides high tensile strength.</title>
        <authorList>
            <person name="Kono N."/>
            <person name="Nakamura H."/>
            <person name="Ohtoshi R."/>
            <person name="Tomita M."/>
            <person name="Numata K."/>
            <person name="Arakawa K."/>
        </authorList>
    </citation>
    <scope>NUCLEOTIDE SEQUENCE [LARGE SCALE GENOMIC DNA]</scope>
</reference>
<dbReference type="EMBL" id="BGZK01000166">
    <property type="protein sequence ID" value="GBP24866.1"/>
    <property type="molecule type" value="Genomic_DNA"/>
</dbReference>